<proteinExistence type="predicted"/>
<name>A0A9P3PUD9_LYOSH</name>
<keyword evidence="3" id="KW-1185">Reference proteome</keyword>
<gene>
    <name evidence="2" type="ORF">LshimejAT787_1205210</name>
</gene>
<feature type="region of interest" description="Disordered" evidence="1">
    <location>
        <begin position="99"/>
        <end position="159"/>
    </location>
</feature>
<organism evidence="2 3">
    <name type="scientific">Lyophyllum shimeji</name>
    <name type="common">Hon-shimeji</name>
    <name type="synonym">Tricholoma shimeji</name>
    <dbReference type="NCBI Taxonomy" id="47721"/>
    <lineage>
        <taxon>Eukaryota</taxon>
        <taxon>Fungi</taxon>
        <taxon>Dikarya</taxon>
        <taxon>Basidiomycota</taxon>
        <taxon>Agaricomycotina</taxon>
        <taxon>Agaricomycetes</taxon>
        <taxon>Agaricomycetidae</taxon>
        <taxon>Agaricales</taxon>
        <taxon>Tricholomatineae</taxon>
        <taxon>Lyophyllaceae</taxon>
        <taxon>Lyophyllum</taxon>
    </lineage>
</organism>
<reference evidence="2" key="1">
    <citation type="submission" date="2022-07" db="EMBL/GenBank/DDBJ databases">
        <title>The genome of Lyophyllum shimeji provides insight into the initial evolution of ectomycorrhizal fungal genome.</title>
        <authorList>
            <person name="Kobayashi Y."/>
            <person name="Shibata T."/>
            <person name="Hirakawa H."/>
            <person name="Shigenobu S."/>
            <person name="Nishiyama T."/>
            <person name="Yamada A."/>
            <person name="Hasebe M."/>
            <person name="Kawaguchi M."/>
        </authorList>
    </citation>
    <scope>NUCLEOTIDE SEQUENCE</scope>
    <source>
        <strain evidence="2">AT787</strain>
    </source>
</reference>
<feature type="compositionally biased region" description="Low complexity" evidence="1">
    <location>
        <begin position="99"/>
        <end position="134"/>
    </location>
</feature>
<comment type="caution">
    <text evidence="2">The sequence shown here is derived from an EMBL/GenBank/DDBJ whole genome shotgun (WGS) entry which is preliminary data.</text>
</comment>
<sequence length="179" mass="18220">MGSEQSPSPSPPLNDDIPDAPDPVPVLDPDVHMFTEARDTNISSGEFEAAQEIKTVYADGTEVIEQPSLGGSAHMFTRSVRTTITGGKFRAARSIATYGTPTAAPAPQGANASNSTASPSPQPSAEANAASSGSGRLGGTPASRLVVPDPQGLHSTPGAQIQYVYSTTATQGGGSRVRA</sequence>
<evidence type="ECO:0000313" key="3">
    <source>
        <dbReference type="Proteomes" id="UP001063166"/>
    </source>
</evidence>
<feature type="region of interest" description="Disordered" evidence="1">
    <location>
        <begin position="1"/>
        <end position="29"/>
    </location>
</feature>
<dbReference type="EMBL" id="BRPK01000012">
    <property type="protein sequence ID" value="GLB43072.1"/>
    <property type="molecule type" value="Genomic_DNA"/>
</dbReference>
<evidence type="ECO:0000313" key="2">
    <source>
        <dbReference type="EMBL" id="GLB43072.1"/>
    </source>
</evidence>
<protein>
    <submittedName>
        <fullName evidence="2">Uncharacterized protein</fullName>
    </submittedName>
</protein>
<evidence type="ECO:0000256" key="1">
    <source>
        <dbReference type="SAM" id="MobiDB-lite"/>
    </source>
</evidence>
<accession>A0A9P3PUD9</accession>
<dbReference type="Proteomes" id="UP001063166">
    <property type="component" value="Unassembled WGS sequence"/>
</dbReference>
<dbReference type="AlphaFoldDB" id="A0A9P3PUD9"/>